<dbReference type="InterPro" id="IPR007730">
    <property type="entry name" value="SPOR-like_dom"/>
</dbReference>
<protein>
    <submittedName>
        <fullName evidence="3">Meckel syndrome type 1 protein</fullName>
    </submittedName>
</protein>
<gene>
    <name evidence="3" type="ORF">SAMN05444370_102122</name>
</gene>
<reference evidence="3 4" key="1">
    <citation type="submission" date="2016-10" db="EMBL/GenBank/DDBJ databases">
        <authorList>
            <person name="de Groot N.N."/>
        </authorList>
    </citation>
    <scope>NUCLEOTIDE SEQUENCE [LARGE SCALE GENOMIC DNA]</scope>
    <source>
        <strain evidence="3 4">DSM 15345</strain>
    </source>
</reference>
<feature type="region of interest" description="Disordered" evidence="1">
    <location>
        <begin position="44"/>
        <end position="148"/>
    </location>
</feature>
<feature type="domain" description="SPOR" evidence="2">
    <location>
        <begin position="156"/>
        <end position="236"/>
    </location>
</feature>
<evidence type="ECO:0000313" key="3">
    <source>
        <dbReference type="EMBL" id="SDZ90458.1"/>
    </source>
</evidence>
<sequence>MLRVVILAGLVTTTVSAFLLGAVFGVTLSAAGAAGAMQAGAAPQTSAETSAETSARTPFGAAGDAPPAGVAPAGAAAQAPGPGAAALASADARAATRPRPADAPAGGNADAGAPADPARHGASADPARHGAPADPARHDASSDPAPDPRATAALAALEPESYTLSAGAFARRADAQAFAEELGARAMPARLVGSVDPGGREWSEVTIGPYPSSGSAARAAEDIRRAFAITPVLRPTETPR</sequence>
<feature type="compositionally biased region" description="Polar residues" evidence="1">
    <location>
        <begin position="44"/>
        <end position="56"/>
    </location>
</feature>
<evidence type="ECO:0000313" key="4">
    <source>
        <dbReference type="Proteomes" id="UP000198703"/>
    </source>
</evidence>
<dbReference type="AlphaFoldDB" id="A0A1H3WWA3"/>
<evidence type="ECO:0000259" key="2">
    <source>
        <dbReference type="PROSITE" id="PS51724"/>
    </source>
</evidence>
<proteinExistence type="predicted"/>
<dbReference type="EMBL" id="FNQM01000002">
    <property type="protein sequence ID" value="SDZ90458.1"/>
    <property type="molecule type" value="Genomic_DNA"/>
</dbReference>
<organism evidence="3 4">
    <name type="scientific">Rubrimonas cliftonensis</name>
    <dbReference type="NCBI Taxonomy" id="89524"/>
    <lineage>
        <taxon>Bacteria</taxon>
        <taxon>Pseudomonadati</taxon>
        <taxon>Pseudomonadota</taxon>
        <taxon>Alphaproteobacteria</taxon>
        <taxon>Rhodobacterales</taxon>
        <taxon>Paracoccaceae</taxon>
        <taxon>Rubrimonas</taxon>
    </lineage>
</organism>
<dbReference type="SUPFAM" id="SSF110997">
    <property type="entry name" value="Sporulation related repeat"/>
    <property type="match status" value="1"/>
</dbReference>
<dbReference type="GO" id="GO:0042834">
    <property type="term" value="F:peptidoglycan binding"/>
    <property type="evidence" value="ECO:0007669"/>
    <property type="project" value="InterPro"/>
</dbReference>
<dbReference type="Gene3D" id="3.30.70.1070">
    <property type="entry name" value="Sporulation related repeat"/>
    <property type="match status" value="1"/>
</dbReference>
<keyword evidence="4" id="KW-1185">Reference proteome</keyword>
<evidence type="ECO:0000256" key="1">
    <source>
        <dbReference type="SAM" id="MobiDB-lite"/>
    </source>
</evidence>
<dbReference type="STRING" id="89524.SAMN05444370_102122"/>
<dbReference type="Proteomes" id="UP000198703">
    <property type="component" value="Unassembled WGS sequence"/>
</dbReference>
<dbReference type="PROSITE" id="PS51724">
    <property type="entry name" value="SPOR"/>
    <property type="match status" value="1"/>
</dbReference>
<dbReference type="RefSeq" id="WP_093248404.1">
    <property type="nucleotide sequence ID" value="NZ_FNQM01000002.1"/>
</dbReference>
<accession>A0A1H3WWA3</accession>
<feature type="compositionally biased region" description="Low complexity" evidence="1">
    <location>
        <begin position="60"/>
        <end position="116"/>
    </location>
</feature>
<dbReference type="Pfam" id="PF05036">
    <property type="entry name" value="SPOR"/>
    <property type="match status" value="1"/>
</dbReference>
<dbReference type="InterPro" id="IPR036680">
    <property type="entry name" value="SPOR-like_sf"/>
</dbReference>
<name>A0A1H3WWA3_9RHOB</name>